<dbReference type="Gene3D" id="2.40.110.10">
    <property type="entry name" value="Butyryl-CoA Dehydrogenase, subunit A, domain 2"/>
    <property type="match status" value="1"/>
</dbReference>
<evidence type="ECO:0000256" key="1">
    <source>
        <dbReference type="ARBA" id="ARBA00023002"/>
    </source>
</evidence>
<feature type="domain" description="Acyl-CoA dehydrogenase C-terminal" evidence="3">
    <location>
        <begin position="248"/>
        <end position="361"/>
    </location>
</feature>
<gene>
    <name evidence="4" type="ORF">SD10_15635</name>
</gene>
<dbReference type="HOGENOM" id="CLU_018204_3_1_10"/>
<dbReference type="Gene3D" id="1.20.140.10">
    <property type="entry name" value="Butyryl-CoA Dehydrogenase, subunit A, domain 3"/>
    <property type="match status" value="1"/>
</dbReference>
<evidence type="ECO:0000313" key="4">
    <source>
        <dbReference type="EMBL" id="AKD56114.1"/>
    </source>
</evidence>
<keyword evidence="1" id="KW-0560">Oxidoreductase</keyword>
<dbReference type="InterPro" id="IPR036250">
    <property type="entry name" value="AcylCo_DH-like_C"/>
</dbReference>
<dbReference type="OrthoDB" id="571684at2"/>
<evidence type="ECO:0000259" key="3">
    <source>
        <dbReference type="Pfam" id="PF08028"/>
    </source>
</evidence>
<dbReference type="SUPFAM" id="SSF56645">
    <property type="entry name" value="Acyl-CoA dehydrogenase NM domain-like"/>
    <property type="match status" value="1"/>
</dbReference>
<evidence type="ECO:0000313" key="5">
    <source>
        <dbReference type="Proteomes" id="UP000033054"/>
    </source>
</evidence>
<dbReference type="InterPro" id="IPR009100">
    <property type="entry name" value="AcylCoA_DH/oxidase_NM_dom_sf"/>
</dbReference>
<name>A0A0E3ZVG1_9BACT</name>
<dbReference type="Pfam" id="PF02771">
    <property type="entry name" value="Acyl-CoA_dh_N"/>
    <property type="match status" value="1"/>
</dbReference>
<dbReference type="PIRSF" id="PIRSF016578">
    <property type="entry name" value="HsaA"/>
    <property type="match status" value="1"/>
</dbReference>
<protein>
    <submittedName>
        <fullName evidence="4">Acyl-CoA dehydrogenase</fullName>
    </submittedName>
</protein>
<keyword evidence="5" id="KW-1185">Reference proteome</keyword>
<dbReference type="Gene3D" id="1.10.540.10">
    <property type="entry name" value="Acyl-CoA dehydrogenase/oxidase, N-terminal domain"/>
    <property type="match status" value="1"/>
</dbReference>
<dbReference type="STRING" id="1379870.SD10_15635"/>
<dbReference type="InterPro" id="IPR037069">
    <property type="entry name" value="AcylCoA_DH/ox_N_sf"/>
</dbReference>
<dbReference type="InterPro" id="IPR013107">
    <property type="entry name" value="Acyl-CoA_DH_C"/>
</dbReference>
<reference evidence="4 5" key="1">
    <citation type="journal article" date="2014" name="Curr. Microbiol.">
        <title>Spirosoma radiotolerans sp. nov., a gamma-radiation-resistant bacterium isolated from gamma ray-irradiated soil.</title>
        <authorList>
            <person name="Lee J.J."/>
            <person name="Srinivasan S."/>
            <person name="Lim S."/>
            <person name="Joe M."/>
            <person name="Im S."/>
            <person name="Bae S.I."/>
            <person name="Park K.R."/>
            <person name="Han J.H."/>
            <person name="Park S.H."/>
            <person name="Joo B.M."/>
            <person name="Park S.J."/>
            <person name="Kim M.K."/>
        </authorList>
    </citation>
    <scope>NUCLEOTIDE SEQUENCE [LARGE SCALE GENOMIC DNA]</scope>
    <source>
        <strain evidence="4 5">DG5A</strain>
    </source>
</reference>
<feature type="domain" description="Acyl-CoA dehydrogenase/oxidase N-terminal" evidence="2">
    <location>
        <begin position="29"/>
        <end position="121"/>
    </location>
</feature>
<dbReference type="Pfam" id="PF08028">
    <property type="entry name" value="Acyl-CoA_dh_2"/>
    <property type="match status" value="1"/>
</dbReference>
<dbReference type="PANTHER" id="PTHR43884:SF12">
    <property type="entry name" value="ISOVALERYL-COA DEHYDROGENASE, MITOCHONDRIAL-RELATED"/>
    <property type="match status" value="1"/>
</dbReference>
<dbReference type="GO" id="GO:0003995">
    <property type="term" value="F:acyl-CoA dehydrogenase activity"/>
    <property type="evidence" value="ECO:0007669"/>
    <property type="project" value="TreeGrafter"/>
</dbReference>
<dbReference type="KEGG" id="srd:SD10_15635"/>
<evidence type="ECO:0000259" key="2">
    <source>
        <dbReference type="Pfam" id="PF02771"/>
    </source>
</evidence>
<sequence length="392" mass="43667">METLNPFQPVGLAPKPLLGLDSEPIAALCKQIADAAAQTDDDKTFPEEAFSRLAEAGLLAVTLPGRQLDSRSPKTSQLLQLLKRIGAANLSVGRVYEGHINALNLIHLYATQEQKTRWYADVSQYKRLFSVWNTQAADGIKIHALANGRYRLEGAKTFCSGSGWIQRPLITGQLLGDPSGQGWQMCIIPTERVDAIAQDTSFWQPLGMRASVSYKLDFTGLEISREDLLGQPDDYYRQPYFSGGASRFAAVQLGGAEALFNATRALLASMNRTDDPIQRTRLAEMAWLIESGNQWLKAAGENTDAWLADENETEKIVAYTNMTRTAIEEICLRVMPLAERSVGARGLMRPLPFERIHRDLTFYLRQPAPDATVLDIGRYVLDNPQNAHELWR</sequence>
<dbReference type="SUPFAM" id="SSF47203">
    <property type="entry name" value="Acyl-CoA dehydrogenase C-terminal domain-like"/>
    <property type="match status" value="1"/>
</dbReference>
<dbReference type="Proteomes" id="UP000033054">
    <property type="component" value="Chromosome"/>
</dbReference>
<dbReference type="AlphaFoldDB" id="A0A0E3ZVG1"/>
<dbReference type="InterPro" id="IPR046373">
    <property type="entry name" value="Acyl-CoA_Oxase/DH_mid-dom_sf"/>
</dbReference>
<dbReference type="RefSeq" id="WP_046574901.1">
    <property type="nucleotide sequence ID" value="NZ_CP010429.1"/>
</dbReference>
<proteinExistence type="predicted"/>
<dbReference type="PATRIC" id="fig|1379870.5.peg.3397"/>
<dbReference type="EMBL" id="CP010429">
    <property type="protein sequence ID" value="AKD56114.1"/>
    <property type="molecule type" value="Genomic_DNA"/>
</dbReference>
<accession>A0A0E3ZVG1</accession>
<dbReference type="PANTHER" id="PTHR43884">
    <property type="entry name" value="ACYL-COA DEHYDROGENASE"/>
    <property type="match status" value="1"/>
</dbReference>
<organism evidence="4 5">
    <name type="scientific">Spirosoma radiotolerans</name>
    <dbReference type="NCBI Taxonomy" id="1379870"/>
    <lineage>
        <taxon>Bacteria</taxon>
        <taxon>Pseudomonadati</taxon>
        <taxon>Bacteroidota</taxon>
        <taxon>Cytophagia</taxon>
        <taxon>Cytophagales</taxon>
        <taxon>Cytophagaceae</taxon>
        <taxon>Spirosoma</taxon>
    </lineage>
</organism>
<dbReference type="InterPro" id="IPR013786">
    <property type="entry name" value="AcylCoA_DH/ox_N"/>
</dbReference>
<dbReference type="GO" id="GO:0050660">
    <property type="term" value="F:flavin adenine dinucleotide binding"/>
    <property type="evidence" value="ECO:0007669"/>
    <property type="project" value="InterPro"/>
</dbReference>